<dbReference type="InterPro" id="IPR033856">
    <property type="entry name" value="Trp_halogen"/>
</dbReference>
<evidence type="ECO:0000313" key="1">
    <source>
        <dbReference type="EMBL" id="MFC0676497.1"/>
    </source>
</evidence>
<comment type="caution">
    <text evidence="1">The sequence shown here is derived from an EMBL/GenBank/DDBJ whole genome shotgun (WGS) entry which is preliminary data.</text>
</comment>
<dbReference type="PANTHER" id="PTHR43747">
    <property type="entry name" value="FAD-BINDING PROTEIN"/>
    <property type="match status" value="1"/>
</dbReference>
<protein>
    <submittedName>
        <fullName evidence="1">Tryptophan halogenase family protein</fullName>
        <ecNumber evidence="1">1.14.19.-</ecNumber>
    </submittedName>
</protein>
<keyword evidence="2" id="KW-1185">Reference proteome</keyword>
<dbReference type="RefSeq" id="WP_386664167.1">
    <property type="nucleotide sequence ID" value="NZ_JBHLTG010000001.1"/>
</dbReference>
<dbReference type="PANTHER" id="PTHR43747:SF4">
    <property type="entry name" value="FLAVIN-DEPENDENT TRYPTOPHAN HALOGENASE"/>
    <property type="match status" value="1"/>
</dbReference>
<evidence type="ECO:0000313" key="2">
    <source>
        <dbReference type="Proteomes" id="UP001589896"/>
    </source>
</evidence>
<accession>A0ABV6RJF4</accession>
<dbReference type="GO" id="GO:0016491">
    <property type="term" value="F:oxidoreductase activity"/>
    <property type="evidence" value="ECO:0007669"/>
    <property type="project" value="UniProtKB-KW"/>
</dbReference>
<dbReference type="Pfam" id="PF04820">
    <property type="entry name" value="Trp_halogenase"/>
    <property type="match status" value="1"/>
</dbReference>
<organism evidence="1 2">
    <name type="scientific">Lysobacter korlensis</name>
    <dbReference type="NCBI Taxonomy" id="553636"/>
    <lineage>
        <taxon>Bacteria</taxon>
        <taxon>Pseudomonadati</taxon>
        <taxon>Pseudomonadota</taxon>
        <taxon>Gammaproteobacteria</taxon>
        <taxon>Lysobacterales</taxon>
        <taxon>Lysobacteraceae</taxon>
        <taxon>Lysobacter</taxon>
    </lineage>
</organism>
<dbReference type="EC" id="1.14.19.-" evidence="1"/>
<dbReference type="EMBL" id="JBHLTG010000001">
    <property type="protein sequence ID" value="MFC0676497.1"/>
    <property type="molecule type" value="Genomic_DNA"/>
</dbReference>
<sequence>MSVGDRITQVVIVGGGTAGWMAAAALSKVLNRDYSIRLVESEEIGTVGVGEATIPMIKLFNQALELDEAQFVRETQGSFKLGIEFVNWGQVGDSYVHGFGKIGQDLGLVPFHQYWLKMHAAGKAAPLDDYSITTFASRHNKFMRAVTDRPNSPLADIAYAYHFDAGLYARFLRRYAEARGVERIEGKVVDVSLRGSDGFVEAVTLDGGRRIEGQLFIDCSGFRGLLIEQALKTGYIDWTHWLPCDRAVAVPCTHGGPITPYTRSTAREAGWQWRIPLQHRVGNGHVFASRFISEDEATATLMRNLEGEALAEPRMLRFVTGKRRKFWNKNVVAIGLSSGFMEPLESTSIHLIQSAIARLTAFFPSAGFDQHDIDEFNLHSDVEFDAIRDFLIVHYHATERSDTPFWDYCRTMDVPESVTRRMELFRSNGRVFRNGNELFAEPSWVQVLHGQRVIPRGYHALVDLYSEEKISEYLENIRGVIGNCVQAMPTHEAFIARHCAAAPG</sequence>
<dbReference type="PIRSF" id="PIRSF011396">
    <property type="entry name" value="Trp_halogenase"/>
    <property type="match status" value="1"/>
</dbReference>
<dbReference type="InterPro" id="IPR006905">
    <property type="entry name" value="Flavin_halogenase"/>
</dbReference>
<keyword evidence="1" id="KW-0560">Oxidoreductase</keyword>
<dbReference type="SUPFAM" id="SSF51905">
    <property type="entry name" value="FAD/NAD(P)-binding domain"/>
    <property type="match status" value="1"/>
</dbReference>
<gene>
    <name evidence="1" type="ORF">ACFFGH_01355</name>
</gene>
<dbReference type="Gene3D" id="3.50.50.60">
    <property type="entry name" value="FAD/NAD(P)-binding domain"/>
    <property type="match status" value="1"/>
</dbReference>
<dbReference type="InterPro" id="IPR050816">
    <property type="entry name" value="Flavin-dep_Halogenase_NPB"/>
</dbReference>
<proteinExistence type="predicted"/>
<dbReference type="Proteomes" id="UP001589896">
    <property type="component" value="Unassembled WGS sequence"/>
</dbReference>
<name>A0ABV6RJF4_9GAMM</name>
<dbReference type="InterPro" id="IPR036188">
    <property type="entry name" value="FAD/NAD-bd_sf"/>
</dbReference>
<reference evidence="1 2" key="1">
    <citation type="submission" date="2024-09" db="EMBL/GenBank/DDBJ databases">
        <authorList>
            <person name="Sun Q."/>
            <person name="Mori K."/>
        </authorList>
    </citation>
    <scope>NUCLEOTIDE SEQUENCE [LARGE SCALE GENOMIC DNA]</scope>
    <source>
        <strain evidence="1 2">KCTC 23076</strain>
    </source>
</reference>